<evidence type="ECO:0000313" key="1">
    <source>
        <dbReference type="EMBL" id="AUR81039.1"/>
    </source>
</evidence>
<keyword evidence="2" id="KW-1185">Reference proteome</keyword>
<reference evidence="2" key="1">
    <citation type="submission" date="2017-12" db="EMBL/GenBank/DDBJ databases">
        <title>Phage resistance in Vibrio sp. unravels a complex metabolic adaptation strategy.</title>
        <authorList>
            <person name="Skliros D."/>
            <person name="Kalatzis P.G."/>
            <person name="Katharios P."/>
            <person name="Flemetakis E."/>
        </authorList>
    </citation>
    <scope>NUCLEOTIDE SEQUENCE [LARGE SCALE GENOMIC DNA]</scope>
</reference>
<accession>A0A2I7QI21</accession>
<dbReference type="EMBL" id="MG720308">
    <property type="protein sequence ID" value="AUR81039.1"/>
    <property type="molecule type" value="Genomic_DNA"/>
</dbReference>
<gene>
    <name evidence="1" type="ORF">Aphrodite1_0012</name>
</gene>
<name>A0A2I7QI21_9CAUD</name>
<dbReference type="Proteomes" id="UP000240536">
    <property type="component" value="Segment"/>
</dbReference>
<organism evidence="1 2">
    <name type="scientific">Vibrio phage Aphrodite1</name>
    <dbReference type="NCBI Taxonomy" id="2070057"/>
    <lineage>
        <taxon>Viruses</taxon>
        <taxon>Duplodnaviria</taxon>
        <taxon>Heunggongvirae</taxon>
        <taxon>Uroviricota</taxon>
        <taxon>Caudoviricetes</taxon>
        <taxon>Chimalliviridae</taxon>
        <taxon>Gorgonvirinae</taxon>
        <taxon>Aphroditevirus</taxon>
        <taxon>Aphroditevirus aphrodite1</taxon>
    </lineage>
</organism>
<sequence length="170" mass="19753">MQQPDMRPAVGLFLTLYGALKRLRDQEPPMKELSQEYRDNRFCKELVNCFDPASYRFSVFDITLDYWFHKELNKEIALVTIRDEGQGNHMNTINLDISDPNITLETLWVNLLHILVFRYPDTLTRIAESGDDILENLSLGELYVLGGKHRFSEPLQTLYVSLTSPLLDNE</sequence>
<proteinExistence type="predicted"/>
<protein>
    <submittedName>
        <fullName evidence="1">Uncharacterized protein</fullName>
    </submittedName>
</protein>
<evidence type="ECO:0000313" key="2">
    <source>
        <dbReference type="Proteomes" id="UP000240536"/>
    </source>
</evidence>